<gene>
    <name evidence="2" type="ORF">K8V16_09415</name>
</gene>
<evidence type="ECO:0000256" key="1">
    <source>
        <dbReference type="SAM" id="MobiDB-lite"/>
    </source>
</evidence>
<dbReference type="EMBL" id="DYZL01000193">
    <property type="protein sequence ID" value="HJH43998.1"/>
    <property type="molecule type" value="Genomic_DNA"/>
</dbReference>
<dbReference type="Proteomes" id="UP000789325">
    <property type="component" value="Unassembled WGS sequence"/>
</dbReference>
<feature type="region of interest" description="Disordered" evidence="1">
    <location>
        <begin position="18"/>
        <end position="46"/>
    </location>
</feature>
<organism evidence="2 3">
    <name type="scientific">Rubneribacter badeniensis</name>
    <dbReference type="NCBI Taxonomy" id="2070688"/>
    <lineage>
        <taxon>Bacteria</taxon>
        <taxon>Bacillati</taxon>
        <taxon>Actinomycetota</taxon>
        <taxon>Coriobacteriia</taxon>
        <taxon>Eggerthellales</taxon>
        <taxon>Eggerthellaceae</taxon>
        <taxon>Rubneribacter</taxon>
    </lineage>
</organism>
<name>A0A9D3ADN1_9ACTN</name>
<reference evidence="2" key="2">
    <citation type="submission" date="2021-09" db="EMBL/GenBank/DDBJ databases">
        <authorList>
            <person name="Gilroy R."/>
        </authorList>
    </citation>
    <scope>NUCLEOTIDE SEQUENCE</scope>
    <source>
        <strain evidence="2">USAMLcec12-2067</strain>
    </source>
</reference>
<reference evidence="2" key="1">
    <citation type="journal article" date="2021" name="PeerJ">
        <title>Extensive microbial diversity within the chicken gut microbiome revealed by metagenomics and culture.</title>
        <authorList>
            <person name="Gilroy R."/>
            <person name="Ravi A."/>
            <person name="Getino M."/>
            <person name="Pursley I."/>
            <person name="Horton D.L."/>
            <person name="Alikhan N.F."/>
            <person name="Baker D."/>
            <person name="Gharbi K."/>
            <person name="Hall N."/>
            <person name="Watson M."/>
            <person name="Adriaenssens E.M."/>
            <person name="Foster-Nyarko E."/>
            <person name="Jarju S."/>
            <person name="Secka A."/>
            <person name="Antonio M."/>
            <person name="Oren A."/>
            <person name="Chaudhuri R.R."/>
            <person name="La Ragione R."/>
            <person name="Hildebrand F."/>
            <person name="Pallen M.J."/>
        </authorList>
    </citation>
    <scope>NUCLEOTIDE SEQUENCE</scope>
    <source>
        <strain evidence="2">USAMLcec12-2067</strain>
    </source>
</reference>
<evidence type="ECO:0000313" key="3">
    <source>
        <dbReference type="Proteomes" id="UP000789325"/>
    </source>
</evidence>
<feature type="region of interest" description="Disordered" evidence="1">
    <location>
        <begin position="120"/>
        <end position="145"/>
    </location>
</feature>
<accession>A0A9D3ADN1</accession>
<protein>
    <submittedName>
        <fullName evidence="2">Uncharacterized protein</fullName>
    </submittedName>
</protein>
<feature type="compositionally biased region" description="Acidic residues" evidence="1">
    <location>
        <begin position="120"/>
        <end position="136"/>
    </location>
</feature>
<comment type="caution">
    <text evidence="2">The sequence shown here is derived from an EMBL/GenBank/DDBJ whole genome shotgun (WGS) entry which is preliminary data.</text>
</comment>
<sequence length="321" mass="33956">MSDVEAFVIDDDFDPLADLDLDEGERDDAEAGYLPPIPDADKSVVPPPVELSPAERIEKLLAGMPGQQFRLLRAVELCAEPRTLEEAAAALDEAHPSPTSVYSSVQVIQLLERAGALERLEDEGAGDAPAEGEEDRATEAMGESADADIAPSAAEDGEALAEGEEPEGDFISVTPAPPCRYQATQAGFDAIAAHVNEDRIVQKIVEEKRYLPIFQRVLEMAAREGGCPTKELDTAVDGDPLCAEPRRFCGFFRGKLEETGAIEWRDTWTITDLGRSVLASDLFDAASSAEGAADPSLLGAAASSDAASAVEGVAAPSSSVR</sequence>
<feature type="compositionally biased region" description="Acidic residues" evidence="1">
    <location>
        <begin position="18"/>
        <end position="30"/>
    </location>
</feature>
<dbReference type="AlphaFoldDB" id="A0A9D3ADN1"/>
<evidence type="ECO:0000313" key="2">
    <source>
        <dbReference type="EMBL" id="HJH43998.1"/>
    </source>
</evidence>
<proteinExistence type="predicted"/>